<dbReference type="InterPro" id="IPR007887">
    <property type="entry name" value="MecA_N"/>
</dbReference>
<evidence type="ECO:0000313" key="7">
    <source>
        <dbReference type="EMBL" id="MFC7394645.1"/>
    </source>
</evidence>
<dbReference type="InterPro" id="IPR050515">
    <property type="entry name" value="Beta-lactam/transpept"/>
</dbReference>
<protein>
    <submittedName>
        <fullName evidence="7">Penicillin-binding transpeptidase domain-containing protein</fullName>
    </submittedName>
</protein>
<dbReference type="InterPro" id="IPR005311">
    <property type="entry name" value="PBP_dimer"/>
</dbReference>
<keyword evidence="3" id="KW-0472">Membrane</keyword>
<dbReference type="Gene3D" id="3.10.450.100">
    <property type="entry name" value="NTF2-like, domain 1"/>
    <property type="match status" value="1"/>
</dbReference>
<dbReference type="Pfam" id="PF05223">
    <property type="entry name" value="MecA_N"/>
    <property type="match status" value="1"/>
</dbReference>
<dbReference type="PROSITE" id="PS51257">
    <property type="entry name" value="PROKAR_LIPOPROTEIN"/>
    <property type="match status" value="1"/>
</dbReference>
<comment type="subcellular location">
    <subcellularLocation>
        <location evidence="1">Membrane</location>
    </subcellularLocation>
</comment>
<gene>
    <name evidence="7" type="ORF">ACFQRG_17110</name>
</gene>
<dbReference type="RefSeq" id="WP_380968275.1">
    <property type="nucleotide sequence ID" value="NZ_JBHTCO010000036.1"/>
</dbReference>
<sequence length="686" mass="76315">MRDFFKTKFTYHRQLVFAFFILGLVIVLSGCDHVPKPTDRFTNYINSWQKQDYSKMYQYLSKGSQNKYSKEQFVSRYKNIYQGVQAKNLKIRFEKPKKEVKPDKNGQIHLPFKVSMDTLAGPVSFNQKATLVEEKHKDKKNWYLNWNPDMIFPELKSGDKIRAFTLEAKRGEITDRNGKGLAINGFNTDIGIVPSQLGSHADQTKEKLAKWLHLSKDDINQKLKASWVKGDSFVPIATVDPKDKKLINKAASLPGAVKKDKEDRVYPCGKACAHLTGYAGPMTAELLKKYKDKGYNANSIIGKKGLEASLEDKLKGKDGGIIYIENAHGEKTHTIAEQKPVNGKNVTLTIDSKVQEALYQQLKGNVGTAVALNPENGDILGVVSTPSFDPNDFIRGMSDKQYQALSKNPDNPLLSRFADAYAPGSSFKPITAAIALDNGAITPEETFKINGRKWQKDSSWGNYYVTRLDSLNNVQLRDALVRSDNIYFAQTALKIGPDAFAKGAKKFGFGDSLPVQYPMEKSQISNSGSIDSDLLLANSGYGQGQVLTNPVHLALTYTAFVNEGNIVEPHLIKTNDNNGPAYWKENVMSPKTAKTILNDLTQVVDSPHGTAHDAQINGIPLAGKTGTAEYKLKQGEKGREIGWFVAVNTNHPKLLVNMMIENVQDKRGSHYVSPKVKKVFEQVLAK</sequence>
<feature type="domain" description="Penicillin-binding protein dimerisation" evidence="5">
    <location>
        <begin position="166"/>
        <end position="333"/>
    </location>
</feature>
<proteinExistence type="inferred from homology"/>
<evidence type="ECO:0000256" key="2">
    <source>
        <dbReference type="ARBA" id="ARBA00007171"/>
    </source>
</evidence>
<name>A0ABW2Q114_9BACL</name>
<accession>A0ABW2Q114</accession>
<dbReference type="Gene3D" id="3.30.1390.30">
    <property type="entry name" value="Penicillin-binding protein 2a, domain 3"/>
    <property type="match status" value="1"/>
</dbReference>
<organism evidence="7 8">
    <name type="scientific">Scopulibacillus cellulosilyticus</name>
    <dbReference type="NCBI Taxonomy" id="2665665"/>
    <lineage>
        <taxon>Bacteria</taxon>
        <taxon>Bacillati</taxon>
        <taxon>Bacillota</taxon>
        <taxon>Bacilli</taxon>
        <taxon>Bacillales</taxon>
        <taxon>Sporolactobacillaceae</taxon>
        <taxon>Scopulibacillus</taxon>
    </lineage>
</organism>
<evidence type="ECO:0000313" key="8">
    <source>
        <dbReference type="Proteomes" id="UP001596505"/>
    </source>
</evidence>
<dbReference type="InterPro" id="IPR032710">
    <property type="entry name" value="NTF2-like_dom_sf"/>
</dbReference>
<dbReference type="Gene3D" id="3.40.710.10">
    <property type="entry name" value="DD-peptidase/beta-lactamase superfamily"/>
    <property type="match status" value="1"/>
</dbReference>
<dbReference type="PANTHER" id="PTHR30627:SF25">
    <property type="entry name" value="PENICILLIN-BINDING PROTEIN 3"/>
    <property type="match status" value="1"/>
</dbReference>
<dbReference type="PANTHER" id="PTHR30627">
    <property type="entry name" value="PEPTIDOGLYCAN D,D-TRANSPEPTIDASE"/>
    <property type="match status" value="1"/>
</dbReference>
<comment type="similarity">
    <text evidence="2">Belongs to the transpeptidase family.</text>
</comment>
<comment type="caution">
    <text evidence="7">The sequence shown here is derived from an EMBL/GenBank/DDBJ whole genome shotgun (WGS) entry which is preliminary data.</text>
</comment>
<dbReference type="SUPFAM" id="SSF56601">
    <property type="entry name" value="beta-lactamase/transpeptidase-like"/>
    <property type="match status" value="1"/>
</dbReference>
<dbReference type="InterPro" id="IPR036138">
    <property type="entry name" value="PBP_dimer_sf"/>
</dbReference>
<reference evidence="8" key="1">
    <citation type="journal article" date="2019" name="Int. J. Syst. Evol. Microbiol.">
        <title>The Global Catalogue of Microorganisms (GCM) 10K type strain sequencing project: providing services to taxonomists for standard genome sequencing and annotation.</title>
        <authorList>
            <consortium name="The Broad Institute Genomics Platform"/>
            <consortium name="The Broad Institute Genome Sequencing Center for Infectious Disease"/>
            <person name="Wu L."/>
            <person name="Ma J."/>
        </authorList>
    </citation>
    <scope>NUCLEOTIDE SEQUENCE [LARGE SCALE GENOMIC DNA]</scope>
    <source>
        <strain evidence="8">CGMCC 1.16305</strain>
    </source>
</reference>
<dbReference type="InterPro" id="IPR001460">
    <property type="entry name" value="PCN-bd_Tpept"/>
</dbReference>
<dbReference type="Proteomes" id="UP001596505">
    <property type="component" value="Unassembled WGS sequence"/>
</dbReference>
<keyword evidence="8" id="KW-1185">Reference proteome</keyword>
<dbReference type="Pfam" id="PF03717">
    <property type="entry name" value="PBP_dimer"/>
    <property type="match status" value="1"/>
</dbReference>
<dbReference type="Pfam" id="PF00905">
    <property type="entry name" value="Transpeptidase"/>
    <property type="match status" value="1"/>
</dbReference>
<dbReference type="Gene3D" id="3.90.1310.10">
    <property type="entry name" value="Penicillin-binding protein 2a (Domain 2)"/>
    <property type="match status" value="1"/>
</dbReference>
<dbReference type="SUPFAM" id="SSF56519">
    <property type="entry name" value="Penicillin binding protein dimerisation domain"/>
    <property type="match status" value="1"/>
</dbReference>
<dbReference type="EMBL" id="JBHTCO010000036">
    <property type="protein sequence ID" value="MFC7394645.1"/>
    <property type="molecule type" value="Genomic_DNA"/>
</dbReference>
<evidence type="ECO:0000259" key="6">
    <source>
        <dbReference type="Pfam" id="PF05223"/>
    </source>
</evidence>
<dbReference type="InterPro" id="IPR012338">
    <property type="entry name" value="Beta-lactam/transpept-like"/>
</dbReference>
<evidence type="ECO:0000259" key="4">
    <source>
        <dbReference type="Pfam" id="PF00905"/>
    </source>
</evidence>
<evidence type="ECO:0000256" key="3">
    <source>
        <dbReference type="ARBA" id="ARBA00023136"/>
    </source>
</evidence>
<evidence type="ECO:0000256" key="1">
    <source>
        <dbReference type="ARBA" id="ARBA00004370"/>
    </source>
</evidence>
<feature type="domain" description="NTF2-like N-terminal transpeptidase" evidence="6">
    <location>
        <begin position="36"/>
        <end position="158"/>
    </location>
</feature>
<feature type="domain" description="Penicillin-binding protein transpeptidase" evidence="4">
    <location>
        <begin position="367"/>
        <end position="680"/>
    </location>
</feature>
<evidence type="ECO:0000259" key="5">
    <source>
        <dbReference type="Pfam" id="PF03717"/>
    </source>
</evidence>
<dbReference type="SUPFAM" id="SSF54427">
    <property type="entry name" value="NTF2-like"/>
    <property type="match status" value="1"/>
</dbReference>